<dbReference type="EMBL" id="AP018515">
    <property type="protein sequence ID" value="BBC81333.1"/>
    <property type="molecule type" value="Genomic_DNA"/>
</dbReference>
<proteinExistence type="predicted"/>
<protein>
    <submittedName>
        <fullName evidence="2">GumN family protein</fullName>
    </submittedName>
</protein>
<dbReference type="CDD" id="cd14789">
    <property type="entry name" value="Tiki"/>
    <property type="match status" value="1"/>
</dbReference>
<name>A0A2Z5ZLN6_9PROT</name>
<dbReference type="InterPro" id="IPR047111">
    <property type="entry name" value="YbaP-like"/>
</dbReference>
<dbReference type="PANTHER" id="PTHR40590:SF1">
    <property type="entry name" value="CYTOPLASMIC PROTEIN"/>
    <property type="match status" value="1"/>
</dbReference>
<dbReference type="AlphaFoldDB" id="A0A2Z5ZLN6"/>
<gene>
    <name evidence="2" type="ORF">AcetOrient_orf04513</name>
</gene>
<keyword evidence="1" id="KW-0732">Signal</keyword>
<organism evidence="2 3">
    <name type="scientific">Acetobacter orientalis</name>
    <dbReference type="NCBI Taxonomy" id="146474"/>
    <lineage>
        <taxon>Bacteria</taxon>
        <taxon>Pseudomonadati</taxon>
        <taxon>Pseudomonadota</taxon>
        <taxon>Alphaproteobacteria</taxon>
        <taxon>Acetobacterales</taxon>
        <taxon>Acetobacteraceae</taxon>
        <taxon>Acetobacter</taxon>
    </lineage>
</organism>
<evidence type="ECO:0000313" key="2">
    <source>
        <dbReference type="EMBL" id="BBC81333.1"/>
    </source>
</evidence>
<feature type="signal peptide" evidence="1">
    <location>
        <begin position="1"/>
        <end position="39"/>
    </location>
</feature>
<sequence>MKVRSLMRSQRLPLWQKACIAACSVYLGSAGFSPLPAFAGQEMSAPTTLSSPLAQHSACPAPARVPTPADIMQLLKSGTDHGFLWKISKNGHESWLYGTMHIARFEWLIPGPLTRQAFKASTMVAVELVLSDPQTLAVLQRPASNERLQHLLETGRRQKLDTEAQKQCLPAQALQKLPGSIEAASLMALSGRADGLYPDYAIDAILQTFAKAAHKPLVALETAEAQVSLLTGKTQAEEDELIDSALQDLNSSTGQAELTKLAAMWGNSDLAKLNSYRDWCQCERTPTETRQIKAMLDDRNLLMAEKIEHLHESGQSVFVAVGALHMSGPMGLPALLQKAGYSVQTVLPAAAPL</sequence>
<evidence type="ECO:0000256" key="1">
    <source>
        <dbReference type="SAM" id="SignalP"/>
    </source>
</evidence>
<dbReference type="KEGG" id="aot:AcetOri_orf04513"/>
<dbReference type="PANTHER" id="PTHR40590">
    <property type="entry name" value="CYTOPLASMIC PROTEIN-RELATED"/>
    <property type="match status" value="1"/>
</dbReference>
<evidence type="ECO:0000313" key="3">
    <source>
        <dbReference type="Proteomes" id="UP000270034"/>
    </source>
</evidence>
<feature type="chain" id="PRO_5016247768" evidence="1">
    <location>
        <begin position="40"/>
        <end position="353"/>
    </location>
</feature>
<dbReference type="InterPro" id="IPR002816">
    <property type="entry name" value="TraB/PrgY/GumN_fam"/>
</dbReference>
<dbReference type="Pfam" id="PF01963">
    <property type="entry name" value="TraB_PrgY_gumN"/>
    <property type="match status" value="1"/>
</dbReference>
<reference evidence="2 3" key="1">
    <citation type="submission" date="2018-02" db="EMBL/GenBank/DDBJ databases">
        <title>Acetobacter orientalis genome.</title>
        <authorList>
            <person name="Nakashima N."/>
            <person name="Tamura T."/>
        </authorList>
    </citation>
    <scope>NUCLEOTIDE SEQUENCE [LARGE SCALE GENOMIC DNA]</scope>
    <source>
        <strain evidence="2 3">FAN1</strain>
    </source>
</reference>
<dbReference type="Proteomes" id="UP000270034">
    <property type="component" value="Chromosome"/>
</dbReference>
<accession>A0A2Z5ZLN6</accession>